<keyword evidence="2" id="KW-0812">Transmembrane</keyword>
<feature type="transmembrane region" description="Helical" evidence="2">
    <location>
        <begin position="52"/>
        <end position="76"/>
    </location>
</feature>
<keyword evidence="2" id="KW-0472">Membrane</keyword>
<reference evidence="3 4" key="1">
    <citation type="submission" date="2024-02" db="EMBL/GenBank/DDBJ databases">
        <title>Deinococcus xinjiangensis NBRC 107630.</title>
        <authorList>
            <person name="Ichikawa N."/>
            <person name="Katano-Makiyama Y."/>
            <person name="Hidaka K."/>
        </authorList>
    </citation>
    <scope>NUCLEOTIDE SEQUENCE [LARGE SCALE GENOMIC DNA]</scope>
    <source>
        <strain evidence="3 4">NBRC 107630</strain>
    </source>
</reference>
<keyword evidence="4" id="KW-1185">Reference proteome</keyword>
<evidence type="ECO:0000313" key="4">
    <source>
        <dbReference type="Proteomes" id="UP001458946"/>
    </source>
</evidence>
<feature type="transmembrane region" description="Helical" evidence="2">
    <location>
        <begin position="96"/>
        <end position="114"/>
    </location>
</feature>
<dbReference type="Proteomes" id="UP001458946">
    <property type="component" value="Unassembled WGS sequence"/>
</dbReference>
<protein>
    <submittedName>
        <fullName evidence="3">Uncharacterized protein</fullName>
    </submittedName>
</protein>
<proteinExistence type="predicted"/>
<comment type="caution">
    <text evidence="3">The sequence shown here is derived from an EMBL/GenBank/DDBJ whole genome shotgun (WGS) entry which is preliminary data.</text>
</comment>
<feature type="region of interest" description="Disordered" evidence="1">
    <location>
        <begin position="1"/>
        <end position="48"/>
    </location>
</feature>
<evidence type="ECO:0000256" key="2">
    <source>
        <dbReference type="SAM" id="Phobius"/>
    </source>
</evidence>
<keyword evidence="2" id="KW-1133">Transmembrane helix</keyword>
<feature type="compositionally biased region" description="Basic residues" evidence="1">
    <location>
        <begin position="23"/>
        <end position="36"/>
    </location>
</feature>
<evidence type="ECO:0000256" key="1">
    <source>
        <dbReference type="SAM" id="MobiDB-lite"/>
    </source>
</evidence>
<feature type="compositionally biased region" description="Basic and acidic residues" evidence="1">
    <location>
        <begin position="1"/>
        <end position="11"/>
    </location>
</feature>
<sequence>MTSRNVEDSSPARRNPQQQLGATKRRCISTAHKKRITRQEPKQKRKLDPKRVTTFAGMVSAVLLVVKLLVEIIKLIFSHSAPTALIPLALGKPPAASSIAAVGAFLPLAPLGCLRENHPRQQQFF</sequence>
<accession>A0ABP9VBG8</accession>
<gene>
    <name evidence="3" type="ORF">Dxin01_01815</name>
</gene>
<evidence type="ECO:0000313" key="3">
    <source>
        <dbReference type="EMBL" id="GAA5502076.1"/>
    </source>
</evidence>
<name>A0ABP9VBG8_9DEIO</name>
<dbReference type="EMBL" id="BAABRN010000017">
    <property type="protein sequence ID" value="GAA5502076.1"/>
    <property type="molecule type" value="Genomic_DNA"/>
</dbReference>
<organism evidence="3 4">
    <name type="scientific">Deinococcus xinjiangensis</name>
    <dbReference type="NCBI Taxonomy" id="457454"/>
    <lineage>
        <taxon>Bacteria</taxon>
        <taxon>Thermotogati</taxon>
        <taxon>Deinococcota</taxon>
        <taxon>Deinococci</taxon>
        <taxon>Deinococcales</taxon>
        <taxon>Deinococcaceae</taxon>
        <taxon>Deinococcus</taxon>
    </lineage>
</organism>